<evidence type="ECO:0000256" key="5">
    <source>
        <dbReference type="SAM" id="MobiDB-lite"/>
    </source>
</evidence>
<dbReference type="EMBL" id="PJQD01000028">
    <property type="protein sequence ID" value="POY74174.1"/>
    <property type="molecule type" value="Genomic_DNA"/>
</dbReference>
<feature type="region of interest" description="Disordered" evidence="5">
    <location>
        <begin position="656"/>
        <end position="692"/>
    </location>
</feature>
<dbReference type="AlphaFoldDB" id="A0A2S5BBN1"/>
<evidence type="ECO:0000256" key="4">
    <source>
        <dbReference type="ARBA" id="ARBA00023136"/>
    </source>
</evidence>
<dbReference type="InterPro" id="IPR007941">
    <property type="entry name" value="DUF726"/>
</dbReference>
<keyword evidence="8" id="KW-1185">Reference proteome</keyword>
<feature type="compositionally biased region" description="Low complexity" evidence="5">
    <location>
        <begin position="46"/>
        <end position="66"/>
    </location>
</feature>
<keyword evidence="3 6" id="KW-1133">Transmembrane helix</keyword>
<evidence type="ECO:0000256" key="2">
    <source>
        <dbReference type="ARBA" id="ARBA00022692"/>
    </source>
</evidence>
<feature type="region of interest" description="Disordered" evidence="5">
    <location>
        <begin position="44"/>
        <end position="72"/>
    </location>
</feature>
<dbReference type="Proteomes" id="UP000237144">
    <property type="component" value="Unassembled WGS sequence"/>
</dbReference>
<feature type="region of interest" description="Disordered" evidence="5">
    <location>
        <begin position="190"/>
        <end position="221"/>
    </location>
</feature>
<accession>A0A2S5BBN1</accession>
<feature type="transmembrane region" description="Helical" evidence="6">
    <location>
        <begin position="332"/>
        <end position="360"/>
    </location>
</feature>
<reference evidence="7 8" key="1">
    <citation type="journal article" date="2018" name="Front. Microbiol.">
        <title>Prospects for Fungal Bioremediation of Acidic Radioactive Waste Sites: Characterization and Genome Sequence of Rhodotorula taiwanensis MD1149.</title>
        <authorList>
            <person name="Tkavc R."/>
            <person name="Matrosova V.Y."/>
            <person name="Grichenko O.E."/>
            <person name="Gostincar C."/>
            <person name="Volpe R.P."/>
            <person name="Klimenkova P."/>
            <person name="Gaidamakova E.K."/>
            <person name="Zhou C.E."/>
            <person name="Stewart B.J."/>
            <person name="Lyman M.G."/>
            <person name="Malfatti S.A."/>
            <person name="Rubinfeld B."/>
            <person name="Courtot M."/>
            <person name="Singh J."/>
            <person name="Dalgard C.L."/>
            <person name="Hamilton T."/>
            <person name="Frey K.G."/>
            <person name="Gunde-Cimerman N."/>
            <person name="Dugan L."/>
            <person name="Daly M.J."/>
        </authorList>
    </citation>
    <scope>NUCLEOTIDE SEQUENCE [LARGE SCALE GENOMIC DNA]</scope>
    <source>
        <strain evidence="7 8">MD1149</strain>
    </source>
</reference>
<protein>
    <recommendedName>
        <fullName evidence="9">DUF726-domain-containing protein</fullName>
    </recommendedName>
</protein>
<dbReference type="PANTHER" id="PTHR17920">
    <property type="entry name" value="TRANSMEMBRANE AND COILED-COIL DOMAIN-CONTAINING PROTEIN 4 TMCO4"/>
    <property type="match status" value="1"/>
</dbReference>
<evidence type="ECO:0000313" key="8">
    <source>
        <dbReference type="Proteomes" id="UP000237144"/>
    </source>
</evidence>
<name>A0A2S5BBN1_9BASI</name>
<evidence type="ECO:0000256" key="1">
    <source>
        <dbReference type="ARBA" id="ARBA00004141"/>
    </source>
</evidence>
<evidence type="ECO:0000313" key="7">
    <source>
        <dbReference type="EMBL" id="POY74174.1"/>
    </source>
</evidence>
<evidence type="ECO:0000256" key="3">
    <source>
        <dbReference type="ARBA" id="ARBA00022989"/>
    </source>
</evidence>
<feature type="region of interest" description="Disordered" evidence="5">
    <location>
        <begin position="121"/>
        <end position="140"/>
    </location>
</feature>
<feature type="transmembrane region" description="Helical" evidence="6">
    <location>
        <begin position="300"/>
        <end position="326"/>
    </location>
</feature>
<dbReference type="Pfam" id="PF05277">
    <property type="entry name" value="DUF726"/>
    <property type="match status" value="1"/>
</dbReference>
<dbReference type="OrthoDB" id="277931at2759"/>
<dbReference type="GO" id="GO:0016020">
    <property type="term" value="C:membrane"/>
    <property type="evidence" value="ECO:0007669"/>
    <property type="project" value="UniProtKB-SubCell"/>
</dbReference>
<comment type="caution">
    <text evidence="7">The sequence shown here is derived from an EMBL/GenBank/DDBJ whole genome shotgun (WGS) entry which is preliminary data.</text>
</comment>
<evidence type="ECO:0008006" key="9">
    <source>
        <dbReference type="Google" id="ProtNLM"/>
    </source>
</evidence>
<keyword evidence="2 6" id="KW-0812">Transmembrane</keyword>
<organism evidence="7 8">
    <name type="scientific">Rhodotorula taiwanensis</name>
    <dbReference type="NCBI Taxonomy" id="741276"/>
    <lineage>
        <taxon>Eukaryota</taxon>
        <taxon>Fungi</taxon>
        <taxon>Dikarya</taxon>
        <taxon>Basidiomycota</taxon>
        <taxon>Pucciniomycotina</taxon>
        <taxon>Microbotryomycetes</taxon>
        <taxon>Sporidiobolales</taxon>
        <taxon>Sporidiobolaceae</taxon>
        <taxon>Rhodotorula</taxon>
    </lineage>
</organism>
<feature type="compositionally biased region" description="Low complexity" evidence="5">
    <location>
        <begin position="190"/>
        <end position="205"/>
    </location>
</feature>
<proteinExistence type="predicted"/>
<sequence length="692" mass="73188">MEGTQLESKVDTWPAELALVVAIAAKAATLHALRGRFDLVATRSANTSNDPSPSNSGTSTPTNVPPADVKPTKTAELNAKLVEMRERTAAEAAEWLARVCAHVGVDLGQLPDALDSKTKLSLPVRSDRQGDGAPTEEQLQWDTTWELVLVSLGLVGSAAANGQEDKPEQSKSSGLPGKLSSRVGLLFSSSSAASSTTASPHTASSQNRDPDSPSQPPPLNYTALSRSLISRTLDILSIPHSVLTDVEHTIAQFLYFQLQERNRASDAERETEQAKSQVGWENAAKEYRERAAKKGNALKWAATGAGFVLGGVAIGLTGGLAAPAIAAGLGTFGIATFSGAGGAVLIGTLLGLGGGGLAGYRTHRRLKGLDDVSFVPIQEPDAHEFPQIPSLTATIVASGFLLDEQDSVAPWRTYVRTSRADAYALKADPQTFLEAGRSLDKFIKNRLITMGGVEVIKRTALAAVYAGVALPLTIFQTATTAFDSDFTRCRDKAQKAGVLLAEILEKEVQGKRPVVLVGYGPGASLIFSCLEHLASLSLDSLVYSAILISLPASPSNAQWVRARSVVSHELVNAWSGNDWVLGIAARLFTLSPSIAGIRPVTLSSSNSSSGSSTGHGAEASVVVTNVDISDLLVRGHLDLRNRLDVILERIVDKRDEQPTGSGAADAERAKRALAAQDKEEEDLVQEMKTLDV</sequence>
<evidence type="ECO:0000256" key="6">
    <source>
        <dbReference type="SAM" id="Phobius"/>
    </source>
</evidence>
<comment type="subcellular location">
    <subcellularLocation>
        <location evidence="1">Membrane</location>
        <topology evidence="1">Multi-pass membrane protein</topology>
    </subcellularLocation>
</comment>
<dbReference type="PANTHER" id="PTHR17920:SF23">
    <property type="entry name" value="DUF726-DOMAIN-CONTAINING PROTEIN"/>
    <property type="match status" value="1"/>
</dbReference>
<keyword evidence="4 6" id="KW-0472">Membrane</keyword>
<gene>
    <name evidence="7" type="ORF">BMF94_2748</name>
</gene>